<keyword evidence="4" id="KW-1185">Reference proteome</keyword>
<proteinExistence type="predicted"/>
<dbReference type="InterPro" id="IPR045339">
    <property type="entry name" value="DUF6534"/>
</dbReference>
<keyword evidence="1" id="KW-0472">Membrane</keyword>
<keyword evidence="1" id="KW-1133">Transmembrane helix</keyword>
<gene>
    <name evidence="3" type="ORF">HMN09_00833400</name>
</gene>
<feature type="transmembrane region" description="Helical" evidence="1">
    <location>
        <begin position="109"/>
        <end position="131"/>
    </location>
</feature>
<comment type="caution">
    <text evidence="3">The sequence shown here is derived from an EMBL/GenBank/DDBJ whole genome shotgun (WGS) entry which is preliminary data.</text>
</comment>
<feature type="transmembrane region" description="Helical" evidence="1">
    <location>
        <begin position="68"/>
        <end position="89"/>
    </location>
</feature>
<evidence type="ECO:0000256" key="1">
    <source>
        <dbReference type="SAM" id="Phobius"/>
    </source>
</evidence>
<evidence type="ECO:0000259" key="2">
    <source>
        <dbReference type="Pfam" id="PF20152"/>
    </source>
</evidence>
<dbReference type="Pfam" id="PF20152">
    <property type="entry name" value="DUF6534"/>
    <property type="match status" value="1"/>
</dbReference>
<feature type="transmembrane region" description="Helical" evidence="1">
    <location>
        <begin position="34"/>
        <end position="56"/>
    </location>
</feature>
<reference evidence="3" key="1">
    <citation type="submission" date="2020-05" db="EMBL/GenBank/DDBJ databases">
        <title>Mycena genomes resolve the evolution of fungal bioluminescence.</title>
        <authorList>
            <person name="Tsai I.J."/>
        </authorList>
    </citation>
    <scope>NUCLEOTIDE SEQUENCE</scope>
    <source>
        <strain evidence="3">110903Hualien_Pintung</strain>
    </source>
</reference>
<dbReference type="Proteomes" id="UP000613580">
    <property type="component" value="Unassembled WGS sequence"/>
</dbReference>
<feature type="transmembrane region" description="Helical" evidence="1">
    <location>
        <begin position="251"/>
        <end position="269"/>
    </location>
</feature>
<feature type="transmembrane region" description="Helical" evidence="1">
    <location>
        <begin position="222"/>
        <end position="245"/>
    </location>
</feature>
<evidence type="ECO:0000313" key="4">
    <source>
        <dbReference type="Proteomes" id="UP000613580"/>
    </source>
</evidence>
<dbReference type="OrthoDB" id="2964254at2759"/>
<dbReference type="PANTHER" id="PTHR40465">
    <property type="entry name" value="CHROMOSOME 1, WHOLE GENOME SHOTGUN SEQUENCE"/>
    <property type="match status" value="1"/>
</dbReference>
<organism evidence="3 4">
    <name type="scientific">Mycena chlorophos</name>
    <name type="common">Agaric fungus</name>
    <name type="synonym">Agaricus chlorophos</name>
    <dbReference type="NCBI Taxonomy" id="658473"/>
    <lineage>
        <taxon>Eukaryota</taxon>
        <taxon>Fungi</taxon>
        <taxon>Dikarya</taxon>
        <taxon>Basidiomycota</taxon>
        <taxon>Agaricomycotina</taxon>
        <taxon>Agaricomycetes</taxon>
        <taxon>Agaricomycetidae</taxon>
        <taxon>Agaricales</taxon>
        <taxon>Marasmiineae</taxon>
        <taxon>Mycenaceae</taxon>
        <taxon>Mycena</taxon>
    </lineage>
</organism>
<feature type="transmembrane region" description="Helical" evidence="1">
    <location>
        <begin position="138"/>
        <end position="160"/>
    </location>
</feature>
<protein>
    <submittedName>
        <fullName evidence="3">Zn(2)-C6 fungal-type domain-containing protein</fullName>
    </submittedName>
</protein>
<accession>A0A8H6STA4</accession>
<feature type="transmembrane region" description="Helical" evidence="1">
    <location>
        <begin position="180"/>
        <end position="201"/>
    </location>
</feature>
<dbReference type="AlphaFoldDB" id="A0A8H6STA4"/>
<evidence type="ECO:0000313" key="3">
    <source>
        <dbReference type="EMBL" id="KAF7304316.1"/>
    </source>
</evidence>
<dbReference type="PANTHER" id="PTHR40465:SF1">
    <property type="entry name" value="DUF6534 DOMAIN-CONTAINING PROTEIN"/>
    <property type="match status" value="1"/>
</dbReference>
<name>A0A8H6STA4_MYCCL</name>
<feature type="domain" description="DUF6534" evidence="2">
    <location>
        <begin position="189"/>
        <end position="276"/>
    </location>
</feature>
<sequence>MMPVDPTSVNASAAAAAAEATEIQAILDATLGPLVVGGFLTVFCFGIICSQTIYYLQHFPKDRWLVKGFVIFLWISQLAYTIAICQGTYGVSVGDFGQIEALTYAPWGLSAGQILGGVIDHLIQAFFVLQIYRATHRLFLGIVLWTLVVLLETLAAYLCAQLLKTHSIPLTFDDQKNHRFLLLLFFGDATMDLVNAAILCFHLKVQREAAFTKTTLALVDRLLMYTLQTGLTTSLVAFAAAIAYAINQNNYIWVIFFELLPCSFLSALLSNINNRANLRSYDVPESTGIPSGFGTSYSGPSTGSASHGRGVQVQIAQSVVLARDIPNGRHRSKSAEIGVSFGKSSGDHSPAMHEHPLDIDIDEERVIEMNKLELDTERRSAQLDRGYIQHAI</sequence>
<keyword evidence="1" id="KW-0812">Transmembrane</keyword>
<dbReference type="EMBL" id="JACAZE010000011">
    <property type="protein sequence ID" value="KAF7304316.1"/>
    <property type="molecule type" value="Genomic_DNA"/>
</dbReference>